<gene>
    <name evidence="2" type="ORF">E2C01_088753</name>
</gene>
<evidence type="ECO:0000313" key="2">
    <source>
        <dbReference type="EMBL" id="MPC93618.1"/>
    </source>
</evidence>
<evidence type="ECO:0000256" key="1">
    <source>
        <dbReference type="SAM" id="MobiDB-lite"/>
    </source>
</evidence>
<feature type="region of interest" description="Disordered" evidence="1">
    <location>
        <begin position="47"/>
        <end position="73"/>
    </location>
</feature>
<protein>
    <submittedName>
        <fullName evidence="2">Uncharacterized protein</fullName>
    </submittedName>
</protein>
<organism evidence="2 3">
    <name type="scientific">Portunus trituberculatus</name>
    <name type="common">Swimming crab</name>
    <name type="synonym">Neptunus trituberculatus</name>
    <dbReference type="NCBI Taxonomy" id="210409"/>
    <lineage>
        <taxon>Eukaryota</taxon>
        <taxon>Metazoa</taxon>
        <taxon>Ecdysozoa</taxon>
        <taxon>Arthropoda</taxon>
        <taxon>Crustacea</taxon>
        <taxon>Multicrustacea</taxon>
        <taxon>Malacostraca</taxon>
        <taxon>Eumalacostraca</taxon>
        <taxon>Eucarida</taxon>
        <taxon>Decapoda</taxon>
        <taxon>Pleocyemata</taxon>
        <taxon>Brachyura</taxon>
        <taxon>Eubrachyura</taxon>
        <taxon>Portunoidea</taxon>
        <taxon>Portunidae</taxon>
        <taxon>Portuninae</taxon>
        <taxon>Portunus</taxon>
    </lineage>
</organism>
<reference evidence="2 3" key="1">
    <citation type="submission" date="2019-05" db="EMBL/GenBank/DDBJ databases">
        <title>Another draft genome of Portunus trituberculatus and its Hox gene families provides insights of decapod evolution.</title>
        <authorList>
            <person name="Jeong J.-H."/>
            <person name="Song I."/>
            <person name="Kim S."/>
            <person name="Choi T."/>
            <person name="Kim D."/>
            <person name="Ryu S."/>
            <person name="Kim W."/>
        </authorList>
    </citation>
    <scope>NUCLEOTIDE SEQUENCE [LARGE SCALE GENOMIC DNA]</scope>
    <source>
        <tissue evidence="2">Muscle</tissue>
    </source>
</reference>
<proteinExistence type="predicted"/>
<dbReference type="Proteomes" id="UP000324222">
    <property type="component" value="Unassembled WGS sequence"/>
</dbReference>
<accession>A0A5B7JKQ4</accession>
<sequence>MRGQGAPNRPSLSVPTVISDFRVLNSTFYYVIKPKRLPVGRKEEKSEILRGGGRGGSPSVRLLIESAGQPSAW</sequence>
<dbReference type="AlphaFoldDB" id="A0A5B7JKQ4"/>
<dbReference type="EMBL" id="VSRR010095495">
    <property type="protein sequence ID" value="MPC93618.1"/>
    <property type="molecule type" value="Genomic_DNA"/>
</dbReference>
<keyword evidence="3" id="KW-1185">Reference proteome</keyword>
<name>A0A5B7JKQ4_PORTR</name>
<comment type="caution">
    <text evidence="2">The sequence shown here is derived from an EMBL/GenBank/DDBJ whole genome shotgun (WGS) entry which is preliminary data.</text>
</comment>
<evidence type="ECO:0000313" key="3">
    <source>
        <dbReference type="Proteomes" id="UP000324222"/>
    </source>
</evidence>